<sequence>MYRALTSSSQALAQRVVRSTLTFTRLSSTDPEAGSVSGQDAFNKREKAEESRWARRFEAEQAEKYRSKSAQSGGQKQASRQSPTGGSNQQRLAELEAEKRRIDQEIADLKRQKR</sequence>
<accession>A0A813Z3W9</accession>
<organism evidence="2 4">
    <name type="scientific">Adineta ricciae</name>
    <name type="common">Rotifer</name>
    <dbReference type="NCBI Taxonomy" id="249248"/>
    <lineage>
        <taxon>Eukaryota</taxon>
        <taxon>Metazoa</taxon>
        <taxon>Spiralia</taxon>
        <taxon>Gnathifera</taxon>
        <taxon>Rotifera</taxon>
        <taxon>Eurotatoria</taxon>
        <taxon>Bdelloidea</taxon>
        <taxon>Adinetida</taxon>
        <taxon>Adinetidae</taxon>
        <taxon>Adineta</taxon>
    </lineage>
</organism>
<dbReference type="Proteomes" id="UP000663852">
    <property type="component" value="Unassembled WGS sequence"/>
</dbReference>
<dbReference type="EMBL" id="CAJNOJ010000120">
    <property type="protein sequence ID" value="CAF1151847.1"/>
    <property type="molecule type" value="Genomic_DNA"/>
</dbReference>
<evidence type="ECO:0000313" key="2">
    <source>
        <dbReference type="EMBL" id="CAF0894237.1"/>
    </source>
</evidence>
<feature type="compositionally biased region" description="Polar residues" evidence="1">
    <location>
        <begin position="68"/>
        <end position="91"/>
    </location>
</feature>
<proteinExistence type="predicted"/>
<evidence type="ECO:0000256" key="1">
    <source>
        <dbReference type="SAM" id="MobiDB-lite"/>
    </source>
</evidence>
<dbReference type="EMBL" id="CAJNOR010000371">
    <property type="protein sequence ID" value="CAF0894237.1"/>
    <property type="molecule type" value="Genomic_DNA"/>
</dbReference>
<evidence type="ECO:0008006" key="5">
    <source>
        <dbReference type="Google" id="ProtNLM"/>
    </source>
</evidence>
<feature type="region of interest" description="Disordered" evidence="1">
    <location>
        <begin position="27"/>
        <end position="114"/>
    </location>
</feature>
<comment type="caution">
    <text evidence="2">The sequence shown here is derived from an EMBL/GenBank/DDBJ whole genome shotgun (WGS) entry which is preliminary data.</text>
</comment>
<reference evidence="2" key="1">
    <citation type="submission" date="2021-02" db="EMBL/GenBank/DDBJ databases">
        <authorList>
            <person name="Nowell W R."/>
        </authorList>
    </citation>
    <scope>NUCLEOTIDE SEQUENCE</scope>
</reference>
<dbReference type="Proteomes" id="UP000663828">
    <property type="component" value="Unassembled WGS sequence"/>
</dbReference>
<feature type="compositionally biased region" description="Basic and acidic residues" evidence="1">
    <location>
        <begin position="93"/>
        <end position="114"/>
    </location>
</feature>
<evidence type="ECO:0000313" key="3">
    <source>
        <dbReference type="EMBL" id="CAF1151847.1"/>
    </source>
</evidence>
<name>A0A813Z3W9_ADIRI</name>
<evidence type="ECO:0000313" key="4">
    <source>
        <dbReference type="Proteomes" id="UP000663828"/>
    </source>
</evidence>
<protein>
    <recommendedName>
        <fullName evidence="5">Mitochondrial ATPase inhibitor</fullName>
    </recommendedName>
</protein>
<dbReference type="OrthoDB" id="10041520at2759"/>
<keyword evidence="4" id="KW-1185">Reference proteome</keyword>
<gene>
    <name evidence="3" type="ORF">EDS130_LOCUS22656</name>
    <name evidence="2" type="ORF">XAT740_LOCUS7678</name>
</gene>
<feature type="compositionally biased region" description="Basic and acidic residues" evidence="1">
    <location>
        <begin position="42"/>
        <end position="66"/>
    </location>
</feature>
<dbReference type="AlphaFoldDB" id="A0A813Z3W9"/>